<proteinExistence type="predicted"/>
<organism evidence="1 2">
    <name type="scientific">Polarella glacialis</name>
    <name type="common">Dinoflagellate</name>
    <dbReference type="NCBI Taxonomy" id="89957"/>
    <lineage>
        <taxon>Eukaryota</taxon>
        <taxon>Sar</taxon>
        <taxon>Alveolata</taxon>
        <taxon>Dinophyceae</taxon>
        <taxon>Suessiales</taxon>
        <taxon>Suessiaceae</taxon>
        <taxon>Polarella</taxon>
    </lineage>
</organism>
<accession>A0A813L1W1</accession>
<comment type="caution">
    <text evidence="1">The sequence shown here is derived from an EMBL/GenBank/DDBJ whole genome shotgun (WGS) entry which is preliminary data.</text>
</comment>
<dbReference type="AlphaFoldDB" id="A0A813L1W1"/>
<reference evidence="1" key="1">
    <citation type="submission" date="2021-02" db="EMBL/GenBank/DDBJ databases">
        <authorList>
            <person name="Dougan E. K."/>
            <person name="Rhodes N."/>
            <person name="Thang M."/>
            <person name="Chan C."/>
        </authorList>
    </citation>
    <scope>NUCLEOTIDE SEQUENCE</scope>
</reference>
<gene>
    <name evidence="1" type="ORF">PGLA2088_LOCUS39877</name>
</gene>
<sequence>MLPRLEMVLRDAHLQMSRCKTWSGSAHGHFGHRCASILLASSVFSKLLHSVFWLSSTTANIAGSGTHHMRFILVQLAMARRFRSCTKLCYEYFNTCRAQANAVGPEASCQTQPLPDIQA</sequence>
<evidence type="ECO:0000313" key="2">
    <source>
        <dbReference type="Proteomes" id="UP000626109"/>
    </source>
</evidence>
<dbReference type="Proteomes" id="UP000626109">
    <property type="component" value="Unassembled WGS sequence"/>
</dbReference>
<dbReference type="EMBL" id="CAJNNW010033304">
    <property type="protein sequence ID" value="CAE8718079.1"/>
    <property type="molecule type" value="Genomic_DNA"/>
</dbReference>
<evidence type="ECO:0000313" key="1">
    <source>
        <dbReference type="EMBL" id="CAE8718079.1"/>
    </source>
</evidence>
<protein>
    <submittedName>
        <fullName evidence="1">Uncharacterized protein</fullName>
    </submittedName>
</protein>
<name>A0A813L1W1_POLGL</name>